<dbReference type="Pfam" id="PF00296">
    <property type="entry name" value="Bac_luciferase"/>
    <property type="match status" value="1"/>
</dbReference>
<feature type="domain" description="Luciferase-like" evidence="5">
    <location>
        <begin position="18"/>
        <end position="174"/>
    </location>
</feature>
<keyword evidence="4" id="KW-0503">Monooxygenase</keyword>
<keyword evidence="1" id="KW-0285">Flavoprotein</keyword>
<keyword evidence="2" id="KW-0288">FMN</keyword>
<dbReference type="EMBL" id="CP046171">
    <property type="protein sequence ID" value="QIS04491.1"/>
    <property type="molecule type" value="Genomic_DNA"/>
</dbReference>
<reference evidence="6 7" key="1">
    <citation type="journal article" date="2019" name="ACS Chem. Biol.">
        <title>Identification and Mobilization of a Cryptic Antibiotic Biosynthesis Gene Locus from a Human-Pathogenic Nocardia Isolate.</title>
        <authorList>
            <person name="Herisse M."/>
            <person name="Ishida K."/>
            <person name="Porter J.L."/>
            <person name="Howden B."/>
            <person name="Hertweck C."/>
            <person name="Stinear T.P."/>
            <person name="Pidot S.J."/>
        </authorList>
    </citation>
    <scope>NUCLEOTIDE SEQUENCE [LARGE SCALE GENOMIC DNA]</scope>
    <source>
        <strain evidence="6 7">AUSMDU00024985</strain>
    </source>
</reference>
<dbReference type="GO" id="GO:0008726">
    <property type="term" value="F:alkanesulfonate monooxygenase activity"/>
    <property type="evidence" value="ECO:0007669"/>
    <property type="project" value="TreeGrafter"/>
</dbReference>
<keyword evidence="3" id="KW-0560">Oxidoreductase</keyword>
<dbReference type="PANTHER" id="PTHR42847">
    <property type="entry name" value="ALKANESULFONATE MONOOXYGENASE"/>
    <property type="match status" value="1"/>
</dbReference>
<evidence type="ECO:0000256" key="4">
    <source>
        <dbReference type="ARBA" id="ARBA00023033"/>
    </source>
</evidence>
<evidence type="ECO:0000256" key="2">
    <source>
        <dbReference type="ARBA" id="ARBA00022643"/>
    </source>
</evidence>
<dbReference type="SUPFAM" id="SSF51679">
    <property type="entry name" value="Bacterial luciferase-like"/>
    <property type="match status" value="1"/>
</dbReference>
<dbReference type="GO" id="GO:0046306">
    <property type="term" value="P:alkanesulfonate catabolic process"/>
    <property type="evidence" value="ECO:0007669"/>
    <property type="project" value="TreeGrafter"/>
</dbReference>
<evidence type="ECO:0000313" key="7">
    <source>
        <dbReference type="Proteomes" id="UP000501705"/>
    </source>
</evidence>
<proteinExistence type="predicted"/>
<gene>
    <name evidence="6" type="ORF">F5X71_21080</name>
</gene>
<dbReference type="AlphaFoldDB" id="A0A6G9XU55"/>
<dbReference type="NCBIfam" id="TIGR03621">
    <property type="entry name" value="F420_MSMEG_2516"/>
    <property type="match status" value="1"/>
</dbReference>
<organism evidence="6 7">
    <name type="scientific">Nocardia brasiliensis</name>
    <dbReference type="NCBI Taxonomy" id="37326"/>
    <lineage>
        <taxon>Bacteria</taxon>
        <taxon>Bacillati</taxon>
        <taxon>Actinomycetota</taxon>
        <taxon>Actinomycetes</taxon>
        <taxon>Mycobacteriales</taxon>
        <taxon>Nocardiaceae</taxon>
        <taxon>Nocardia</taxon>
    </lineage>
</organism>
<dbReference type="InterPro" id="IPR050172">
    <property type="entry name" value="SsuD_RutA_monooxygenase"/>
</dbReference>
<dbReference type="InterPro" id="IPR036661">
    <property type="entry name" value="Luciferase-like_sf"/>
</dbReference>
<evidence type="ECO:0000256" key="3">
    <source>
        <dbReference type="ARBA" id="ARBA00023002"/>
    </source>
</evidence>
<dbReference type="InterPro" id="IPR019923">
    <property type="entry name" value="Lucif-like_OxRdtase_MSMEG_2516"/>
</dbReference>
<accession>A0A6G9XU55</accession>
<dbReference type="InterPro" id="IPR011251">
    <property type="entry name" value="Luciferase-like_dom"/>
</dbReference>
<dbReference type="RefSeq" id="WP_174817108.1">
    <property type="nucleotide sequence ID" value="NZ_CP046171.1"/>
</dbReference>
<sequence length="298" mass="32588">MTARRAFRFGVNMVAPDSRARWIEKCRRAEELGFDVIGVADHLGCPAPFPSMILAAESTERVRLNTFVLNTAFYNPVLLARDIAGADQLTGGRVEIGLGAGYVRSEFDTAGIPFESGGKRVAHLERTVGTLRTLFCDPEYQPRPAQPAGPPVLIAGWGDRLLRVAADNADIIAFPCASATENGGPLHLAGLAEIGERVDYVRELLGKRSDSVEFNLLVQRVVPPRERAAVLELFGPALPEDVADSPEDLPTLLFGAPDEIADRLRAHRDRYGFSYITVLEHSMEQFAPVLELLRRAGD</sequence>
<evidence type="ECO:0000313" key="6">
    <source>
        <dbReference type="EMBL" id="QIS04491.1"/>
    </source>
</evidence>
<evidence type="ECO:0000256" key="1">
    <source>
        <dbReference type="ARBA" id="ARBA00022630"/>
    </source>
</evidence>
<dbReference type="PANTHER" id="PTHR42847:SF4">
    <property type="entry name" value="ALKANESULFONATE MONOOXYGENASE-RELATED"/>
    <property type="match status" value="1"/>
</dbReference>
<dbReference type="Gene3D" id="3.20.20.30">
    <property type="entry name" value="Luciferase-like domain"/>
    <property type="match status" value="1"/>
</dbReference>
<evidence type="ECO:0000259" key="5">
    <source>
        <dbReference type="Pfam" id="PF00296"/>
    </source>
</evidence>
<dbReference type="Proteomes" id="UP000501705">
    <property type="component" value="Chromosome"/>
</dbReference>
<protein>
    <submittedName>
        <fullName evidence="6">TIGR03621 family F420-dependent LLM class oxidoreductase</fullName>
    </submittedName>
</protein>
<name>A0A6G9XU55_NOCBR</name>